<keyword evidence="2" id="KW-1185">Reference proteome</keyword>
<evidence type="ECO:0000313" key="1">
    <source>
        <dbReference type="EMBL" id="GBL83118.1"/>
    </source>
</evidence>
<dbReference type="AlphaFoldDB" id="A0A4Y2ATR9"/>
<gene>
    <name evidence="1" type="ORF">AVEN_67517_1</name>
</gene>
<dbReference type="Proteomes" id="UP000499080">
    <property type="component" value="Unassembled WGS sequence"/>
</dbReference>
<evidence type="ECO:0000313" key="2">
    <source>
        <dbReference type="Proteomes" id="UP000499080"/>
    </source>
</evidence>
<organism evidence="1 2">
    <name type="scientific">Araneus ventricosus</name>
    <name type="common">Orbweaver spider</name>
    <name type="synonym">Epeira ventricosa</name>
    <dbReference type="NCBI Taxonomy" id="182803"/>
    <lineage>
        <taxon>Eukaryota</taxon>
        <taxon>Metazoa</taxon>
        <taxon>Ecdysozoa</taxon>
        <taxon>Arthropoda</taxon>
        <taxon>Chelicerata</taxon>
        <taxon>Arachnida</taxon>
        <taxon>Araneae</taxon>
        <taxon>Araneomorphae</taxon>
        <taxon>Entelegynae</taxon>
        <taxon>Araneoidea</taxon>
        <taxon>Araneidae</taxon>
        <taxon>Araneus</taxon>
    </lineage>
</organism>
<dbReference type="EMBL" id="BGPR01157534">
    <property type="protein sequence ID" value="GBL83118.1"/>
    <property type="molecule type" value="Genomic_DNA"/>
</dbReference>
<proteinExistence type="predicted"/>
<protein>
    <submittedName>
        <fullName evidence="1">Uncharacterized protein</fullName>
    </submittedName>
</protein>
<name>A0A4Y2ATR9_ARAVE</name>
<sequence>MKDRPPRQHSQALRFLHYSPQCERLMQQPPGKPGRNKTEKVLAHVSPADVTMGIWRGGVRRRGRHLSRRHSLNFRTTPARGLLTHVRFKAHKAHIHDRPSLESGFDPGPF</sequence>
<reference evidence="1 2" key="1">
    <citation type="journal article" date="2019" name="Sci. Rep.">
        <title>Orb-weaving spider Araneus ventricosus genome elucidates the spidroin gene catalogue.</title>
        <authorList>
            <person name="Kono N."/>
            <person name="Nakamura H."/>
            <person name="Ohtoshi R."/>
            <person name="Moran D.A.P."/>
            <person name="Shinohara A."/>
            <person name="Yoshida Y."/>
            <person name="Fujiwara M."/>
            <person name="Mori M."/>
            <person name="Tomita M."/>
            <person name="Arakawa K."/>
        </authorList>
    </citation>
    <scope>NUCLEOTIDE SEQUENCE [LARGE SCALE GENOMIC DNA]</scope>
</reference>
<comment type="caution">
    <text evidence="1">The sequence shown here is derived from an EMBL/GenBank/DDBJ whole genome shotgun (WGS) entry which is preliminary data.</text>
</comment>
<accession>A0A4Y2ATR9</accession>